<reference evidence="7" key="1">
    <citation type="journal article" date="2019" name="Int. J. Syst. Evol. Microbiol.">
        <title>The Global Catalogue of Microorganisms (GCM) 10K type strain sequencing project: providing services to taxonomists for standard genome sequencing and annotation.</title>
        <authorList>
            <consortium name="The Broad Institute Genomics Platform"/>
            <consortium name="The Broad Institute Genome Sequencing Center for Infectious Disease"/>
            <person name="Wu L."/>
            <person name="Ma J."/>
        </authorList>
    </citation>
    <scope>NUCLEOTIDE SEQUENCE [LARGE SCALE GENOMIC DNA]</scope>
    <source>
        <strain evidence="7">NBRC 101365</strain>
    </source>
</reference>
<organism evidence="6 7">
    <name type="scientific">Labrys miyagiensis</name>
    <dbReference type="NCBI Taxonomy" id="346912"/>
    <lineage>
        <taxon>Bacteria</taxon>
        <taxon>Pseudomonadati</taxon>
        <taxon>Pseudomonadota</taxon>
        <taxon>Alphaproteobacteria</taxon>
        <taxon>Hyphomicrobiales</taxon>
        <taxon>Xanthobacteraceae</taxon>
        <taxon>Labrys</taxon>
    </lineage>
</organism>
<keyword evidence="7" id="KW-1185">Reference proteome</keyword>
<keyword evidence="1 4" id="KW-0597">Phosphoprotein</keyword>
<dbReference type="SUPFAM" id="SSF52172">
    <property type="entry name" value="CheY-like"/>
    <property type="match status" value="1"/>
</dbReference>
<evidence type="ECO:0000259" key="5">
    <source>
        <dbReference type="PROSITE" id="PS50110"/>
    </source>
</evidence>
<dbReference type="PANTHER" id="PTHR44591">
    <property type="entry name" value="STRESS RESPONSE REGULATOR PROTEIN 1"/>
    <property type="match status" value="1"/>
</dbReference>
<evidence type="ECO:0000256" key="4">
    <source>
        <dbReference type="PROSITE-ProRule" id="PRU00169"/>
    </source>
</evidence>
<feature type="domain" description="Response regulatory" evidence="5">
    <location>
        <begin position="11"/>
        <end position="124"/>
    </location>
</feature>
<evidence type="ECO:0000256" key="3">
    <source>
        <dbReference type="ARBA" id="ARBA00023163"/>
    </source>
</evidence>
<sequence length="132" mass="14872">MAEKATQAEHVVLLVEDEPIVRAVMVEFLSEQGVEVVEAENADKALEVLNRRSDIKLLFTDITMPGSMDGVALAREVHRRWPEMLLMLTSGGASVTRNEMPAASEFIPKPYDFDKLAERIYALMRKIPRSEN</sequence>
<evidence type="ECO:0000313" key="7">
    <source>
        <dbReference type="Proteomes" id="UP001156882"/>
    </source>
</evidence>
<evidence type="ECO:0000313" key="6">
    <source>
        <dbReference type="EMBL" id="GLS20151.1"/>
    </source>
</evidence>
<dbReference type="Proteomes" id="UP001156882">
    <property type="component" value="Unassembled WGS sequence"/>
</dbReference>
<dbReference type="PANTHER" id="PTHR44591:SF3">
    <property type="entry name" value="RESPONSE REGULATORY DOMAIN-CONTAINING PROTEIN"/>
    <property type="match status" value="1"/>
</dbReference>
<dbReference type="Gene3D" id="3.40.50.2300">
    <property type="match status" value="1"/>
</dbReference>
<dbReference type="InterPro" id="IPR011006">
    <property type="entry name" value="CheY-like_superfamily"/>
</dbReference>
<feature type="modified residue" description="4-aspartylphosphate" evidence="4">
    <location>
        <position position="61"/>
    </location>
</feature>
<comment type="caution">
    <text evidence="6">The sequence shown here is derived from an EMBL/GenBank/DDBJ whole genome shotgun (WGS) entry which is preliminary data.</text>
</comment>
<dbReference type="EMBL" id="BSPC01000027">
    <property type="protein sequence ID" value="GLS20151.1"/>
    <property type="molecule type" value="Genomic_DNA"/>
</dbReference>
<keyword evidence="3" id="KW-0804">Transcription</keyword>
<dbReference type="InterPro" id="IPR001789">
    <property type="entry name" value="Sig_transdc_resp-reg_receiver"/>
</dbReference>
<dbReference type="InterPro" id="IPR050595">
    <property type="entry name" value="Bact_response_regulator"/>
</dbReference>
<dbReference type="PROSITE" id="PS50110">
    <property type="entry name" value="RESPONSE_REGULATORY"/>
    <property type="match status" value="1"/>
</dbReference>
<proteinExistence type="predicted"/>
<name>A0ABQ6CPK0_9HYPH</name>
<dbReference type="Pfam" id="PF00072">
    <property type="entry name" value="Response_reg"/>
    <property type="match status" value="1"/>
</dbReference>
<dbReference type="RefSeq" id="WP_284313246.1">
    <property type="nucleotide sequence ID" value="NZ_BSPC01000027.1"/>
</dbReference>
<dbReference type="SMART" id="SM00448">
    <property type="entry name" value="REC"/>
    <property type="match status" value="1"/>
</dbReference>
<protein>
    <submittedName>
        <fullName evidence="6">Response regulator</fullName>
    </submittedName>
</protein>
<keyword evidence="2" id="KW-0805">Transcription regulation</keyword>
<evidence type="ECO:0000256" key="1">
    <source>
        <dbReference type="ARBA" id="ARBA00022553"/>
    </source>
</evidence>
<evidence type="ECO:0000256" key="2">
    <source>
        <dbReference type="ARBA" id="ARBA00023015"/>
    </source>
</evidence>
<gene>
    <name evidence="6" type="ORF">GCM10007874_31680</name>
</gene>
<accession>A0ABQ6CPK0</accession>